<evidence type="ECO:0000313" key="14">
    <source>
        <dbReference type="EMBL" id="KAJ3226760.1"/>
    </source>
</evidence>
<evidence type="ECO:0000256" key="12">
    <source>
        <dbReference type="SAM" id="Phobius"/>
    </source>
</evidence>
<evidence type="ECO:0000256" key="11">
    <source>
        <dbReference type="SAM" id="MobiDB-lite"/>
    </source>
</evidence>
<keyword evidence="5 9" id="KW-0863">Zinc-finger</keyword>
<dbReference type="InterPro" id="IPR059112">
    <property type="entry name" value="CysZ/EI24"/>
</dbReference>
<dbReference type="PANTHER" id="PTHR21389">
    <property type="entry name" value="P53 INDUCED PROTEIN"/>
    <property type="match status" value="1"/>
</dbReference>
<feature type="transmembrane region" description="Helical" evidence="12">
    <location>
        <begin position="233"/>
        <end position="250"/>
    </location>
</feature>
<evidence type="ECO:0000256" key="1">
    <source>
        <dbReference type="ARBA" id="ARBA00004141"/>
    </source>
</evidence>
<dbReference type="Pfam" id="PF00096">
    <property type="entry name" value="zf-C2H2"/>
    <property type="match status" value="1"/>
</dbReference>
<dbReference type="PANTHER" id="PTHR21389:SF0">
    <property type="entry name" value="ETOPOSIDE-INDUCED PROTEIN 2.4 HOMOLOG"/>
    <property type="match status" value="1"/>
</dbReference>
<dbReference type="GO" id="GO:0016020">
    <property type="term" value="C:membrane"/>
    <property type="evidence" value="ECO:0007669"/>
    <property type="project" value="UniProtKB-SubCell"/>
</dbReference>
<dbReference type="Proteomes" id="UP001211065">
    <property type="component" value="Unassembled WGS sequence"/>
</dbReference>
<protein>
    <submittedName>
        <fullName evidence="14">Etoposide induced 2.4 mRNA</fullName>
    </submittedName>
</protein>
<gene>
    <name evidence="14" type="primary">EI24</name>
    <name evidence="14" type="ORF">HK099_004178</name>
</gene>
<evidence type="ECO:0000256" key="6">
    <source>
        <dbReference type="ARBA" id="ARBA00022833"/>
    </source>
</evidence>
<feature type="transmembrane region" description="Helical" evidence="12">
    <location>
        <begin position="104"/>
        <end position="126"/>
    </location>
</feature>
<comment type="subcellular location">
    <subcellularLocation>
        <location evidence="1">Membrane</location>
        <topology evidence="1">Multi-pass membrane protein</topology>
    </subcellularLocation>
</comment>
<feature type="compositionally biased region" description="Low complexity" evidence="11">
    <location>
        <begin position="590"/>
        <end position="600"/>
    </location>
</feature>
<evidence type="ECO:0000259" key="13">
    <source>
        <dbReference type="PROSITE" id="PS50157"/>
    </source>
</evidence>
<keyword evidence="3" id="KW-0479">Metal-binding</keyword>
<evidence type="ECO:0000313" key="15">
    <source>
        <dbReference type="Proteomes" id="UP001211065"/>
    </source>
</evidence>
<organism evidence="14 15">
    <name type="scientific">Clydaea vesicula</name>
    <dbReference type="NCBI Taxonomy" id="447962"/>
    <lineage>
        <taxon>Eukaryota</taxon>
        <taxon>Fungi</taxon>
        <taxon>Fungi incertae sedis</taxon>
        <taxon>Chytridiomycota</taxon>
        <taxon>Chytridiomycota incertae sedis</taxon>
        <taxon>Chytridiomycetes</taxon>
        <taxon>Lobulomycetales</taxon>
        <taxon>Lobulomycetaceae</taxon>
        <taxon>Clydaea</taxon>
    </lineage>
</organism>
<evidence type="ECO:0000256" key="3">
    <source>
        <dbReference type="ARBA" id="ARBA00022723"/>
    </source>
</evidence>
<dbReference type="SMART" id="SM00355">
    <property type="entry name" value="ZnF_C2H2"/>
    <property type="match status" value="3"/>
</dbReference>
<dbReference type="GO" id="GO:0008270">
    <property type="term" value="F:zinc ion binding"/>
    <property type="evidence" value="ECO:0007669"/>
    <property type="project" value="UniProtKB-KW"/>
</dbReference>
<reference evidence="14" key="1">
    <citation type="submission" date="2020-05" db="EMBL/GenBank/DDBJ databases">
        <title>Phylogenomic resolution of chytrid fungi.</title>
        <authorList>
            <person name="Stajich J.E."/>
            <person name="Amses K."/>
            <person name="Simmons R."/>
            <person name="Seto K."/>
            <person name="Myers J."/>
            <person name="Bonds A."/>
            <person name="Quandt C.A."/>
            <person name="Barry K."/>
            <person name="Liu P."/>
            <person name="Grigoriev I."/>
            <person name="Longcore J.E."/>
            <person name="James T.Y."/>
        </authorList>
    </citation>
    <scope>NUCLEOTIDE SEQUENCE</scope>
    <source>
        <strain evidence="14">JEL0476</strain>
    </source>
</reference>
<feature type="compositionally biased region" description="Polar residues" evidence="11">
    <location>
        <begin position="502"/>
        <end position="516"/>
    </location>
</feature>
<sequence length="712" mass="83708">MEAKLKLKEKLNAVEINSIPDIIKTHVRFFKKGVTDSLDFVFVLLVLYNSPSIRKNTIKTLLLNGLIFLGSMIFFEYFIVPINLRILNIFLKEETRFKINLNAVYIFNFIYYIFWILPIFFLSLILNSIWYNTIARDTYAVINSQKLELVKKKLKTVDNSEDFDTSIDNMNIEHFQNRFLKQQKNKNKSNDDISFSYKNLLKNMAEEIYRLLVVLNFLVYSSLLNVFFRPLGFINFCWLTSYYSFEYNWISKGWSIEKRIRYLEENWSYFLGFGFPCTVATFFLSTFVSQGLFSLLFPAFIIISHNSHPEPNFKSVETTNDKAESKSRGFNELNNIKFLNSTLEQLMSQTEKLLPGWIPFNQNSENASNSQLNIDQKFDKIYNCDRCQKSFTRIHNLNSHRITHTQERKFQCISCELKFSRAYDLRRHEKTHEKVKTYQCQYCKRFFSRGDALKRHLSSRIYVNGSDSVLSCINQIKIEKNKKKVALNNVIDENLIAKNNESMDNQKFTSTQNDNVEPSDNDNVDDLVNFDHDEEEGNQLNIFQSNSLLTTEIIGFENESNLLSEDEVDEDAAQVFEAQGQLQRSLPDNQNQCQQESHQQQLHHHQQQQHQHQQQQQQQQQQHSNEFHNGVQHDLHSISSVLSQQIPTATVINVQELMKHNDYLEMRVQALDQTVSTLNSRVNELEVEKKLLKSLLFEQRRYNTSPSNKEID</sequence>
<keyword evidence="15" id="KW-1185">Reference proteome</keyword>
<dbReference type="Pfam" id="PF13912">
    <property type="entry name" value="zf-C2H2_6"/>
    <property type="match status" value="1"/>
</dbReference>
<feature type="coiled-coil region" evidence="10">
    <location>
        <begin position="668"/>
        <end position="695"/>
    </location>
</feature>
<dbReference type="EMBL" id="JADGJW010000029">
    <property type="protein sequence ID" value="KAJ3226760.1"/>
    <property type="molecule type" value="Genomic_DNA"/>
</dbReference>
<comment type="caution">
    <text evidence="14">The sequence shown here is derived from an EMBL/GenBank/DDBJ whole genome shotgun (WGS) entry which is preliminary data.</text>
</comment>
<feature type="domain" description="C2H2-type" evidence="13">
    <location>
        <begin position="438"/>
        <end position="467"/>
    </location>
</feature>
<dbReference type="FunFam" id="3.30.160.60:FF:000100">
    <property type="entry name" value="Zinc finger 45-like"/>
    <property type="match status" value="1"/>
</dbReference>
<evidence type="ECO:0000256" key="7">
    <source>
        <dbReference type="ARBA" id="ARBA00022989"/>
    </source>
</evidence>
<keyword evidence="6" id="KW-0862">Zinc</keyword>
<dbReference type="PROSITE" id="PS00028">
    <property type="entry name" value="ZINC_FINGER_C2H2_1"/>
    <property type="match status" value="2"/>
</dbReference>
<accession>A0AAD5XYY0</accession>
<keyword evidence="10" id="KW-0175">Coiled coil</keyword>
<evidence type="ECO:0000256" key="4">
    <source>
        <dbReference type="ARBA" id="ARBA00022737"/>
    </source>
</evidence>
<evidence type="ECO:0000256" key="9">
    <source>
        <dbReference type="PROSITE-ProRule" id="PRU00042"/>
    </source>
</evidence>
<evidence type="ECO:0000256" key="10">
    <source>
        <dbReference type="SAM" id="Coils"/>
    </source>
</evidence>
<evidence type="ECO:0000256" key="2">
    <source>
        <dbReference type="ARBA" id="ARBA00022692"/>
    </source>
</evidence>
<keyword evidence="2 12" id="KW-0812">Transmembrane</keyword>
<proteinExistence type="predicted"/>
<feature type="transmembrane region" description="Helical" evidence="12">
    <location>
        <begin position="208"/>
        <end position="227"/>
    </location>
</feature>
<evidence type="ECO:0000256" key="5">
    <source>
        <dbReference type="ARBA" id="ARBA00022771"/>
    </source>
</evidence>
<dbReference type="GO" id="GO:0016236">
    <property type="term" value="P:macroautophagy"/>
    <property type="evidence" value="ECO:0007669"/>
    <property type="project" value="TreeGrafter"/>
</dbReference>
<dbReference type="Pfam" id="PF07264">
    <property type="entry name" value="EI24"/>
    <property type="match status" value="1"/>
</dbReference>
<dbReference type="InterPro" id="IPR013087">
    <property type="entry name" value="Znf_C2H2_type"/>
</dbReference>
<feature type="region of interest" description="Disordered" evidence="11">
    <location>
        <begin position="502"/>
        <end position="524"/>
    </location>
</feature>
<feature type="transmembrane region" description="Helical" evidence="12">
    <location>
        <begin position="61"/>
        <end position="84"/>
    </location>
</feature>
<feature type="region of interest" description="Disordered" evidence="11">
    <location>
        <begin position="584"/>
        <end position="626"/>
    </location>
</feature>
<feature type="transmembrane region" description="Helical" evidence="12">
    <location>
        <begin position="270"/>
        <end position="303"/>
    </location>
</feature>
<keyword evidence="8 12" id="KW-0472">Membrane</keyword>
<feature type="compositionally biased region" description="Low complexity" evidence="11">
    <location>
        <begin position="608"/>
        <end position="623"/>
    </location>
</feature>
<dbReference type="InterPro" id="IPR036236">
    <property type="entry name" value="Znf_C2H2_sf"/>
</dbReference>
<dbReference type="AlphaFoldDB" id="A0AAD5XYY0"/>
<keyword evidence="7 12" id="KW-1133">Transmembrane helix</keyword>
<keyword evidence="4" id="KW-0677">Repeat</keyword>
<evidence type="ECO:0000256" key="8">
    <source>
        <dbReference type="ARBA" id="ARBA00023136"/>
    </source>
</evidence>
<feature type="domain" description="C2H2-type" evidence="13">
    <location>
        <begin position="410"/>
        <end position="437"/>
    </location>
</feature>
<feature type="domain" description="C2H2-type" evidence="13">
    <location>
        <begin position="382"/>
        <end position="409"/>
    </location>
</feature>
<dbReference type="Gene3D" id="3.30.160.60">
    <property type="entry name" value="Classic Zinc Finger"/>
    <property type="match status" value="2"/>
</dbReference>
<name>A0AAD5XYY0_9FUNG</name>
<dbReference type="GO" id="GO:0005783">
    <property type="term" value="C:endoplasmic reticulum"/>
    <property type="evidence" value="ECO:0007669"/>
    <property type="project" value="TreeGrafter"/>
</dbReference>
<dbReference type="PROSITE" id="PS50157">
    <property type="entry name" value="ZINC_FINGER_C2H2_2"/>
    <property type="match status" value="3"/>
</dbReference>
<dbReference type="SUPFAM" id="SSF57667">
    <property type="entry name" value="beta-beta-alpha zinc fingers"/>
    <property type="match status" value="2"/>
</dbReference>